<reference evidence="1 3" key="1">
    <citation type="submission" date="2021-03" db="EMBL/GenBank/DDBJ databases">
        <title>Draft genome and methylome analysis of Thiotrix fructosivoruns ATCC 49748.</title>
        <authorList>
            <person name="Fomenkov A."/>
            <person name="Grabovich M.Y."/>
            <person name="Roberts R.J."/>
        </authorList>
    </citation>
    <scope>NUCLEOTIDE SEQUENCE [LARGE SCALE GENOMIC DNA]</scope>
    <source>
        <strain evidence="1 3">ATCC 49748</strain>
    </source>
</reference>
<organism evidence="2">
    <name type="scientific">Thiothrix fructosivorans</name>
    <dbReference type="NCBI Taxonomy" id="111770"/>
    <lineage>
        <taxon>Bacteria</taxon>
        <taxon>Pseudomonadati</taxon>
        <taxon>Pseudomonadota</taxon>
        <taxon>Gammaproteobacteria</taxon>
        <taxon>Thiotrichales</taxon>
        <taxon>Thiotrichaceae</taxon>
        <taxon>Thiothrix</taxon>
    </lineage>
</organism>
<reference evidence="2" key="2">
    <citation type="submission" date="2021-04" db="EMBL/GenBank/DDBJ databases">
        <title>Complete Genome and methylome analysis of Thiothrix fructosivorans ATCC 49748.</title>
        <authorList>
            <person name="Fomenkov A."/>
            <person name="Sun L."/>
            <person name="Vincze T."/>
            <person name="Grabovich M.Y."/>
            <person name="Roberts R.J."/>
        </authorList>
    </citation>
    <scope>NUCLEOTIDE SEQUENCE</scope>
    <source>
        <strain evidence="2">ATCC 49748</strain>
    </source>
</reference>
<sequence length="159" mass="18159">MTNDIDLTDSQCDRVLEILDNFTDKTAWAESLGLIDRELRNFLERGYSPAESCKLAVIKGLGGLQMYIPRIKTFLTKPALMQSRDRSQAFGKGAALTPSRVYQRQIADLRELTDIGGRIADKKRQLADLKRQCFQQREILRKLKILLPKELEHAQAENP</sequence>
<name>A0A8B0SKS7_9GAMM</name>
<accession>A0A8B0SKS7</accession>
<dbReference type="Proteomes" id="UP000664466">
    <property type="component" value="Unassembled WGS sequence"/>
</dbReference>
<protein>
    <submittedName>
        <fullName evidence="2">Uncharacterized protein</fullName>
    </submittedName>
</protein>
<keyword evidence="3" id="KW-1185">Reference proteome</keyword>
<gene>
    <name evidence="2" type="ORF">J1836_004265</name>
    <name evidence="1" type="ORF">J1836_08560</name>
</gene>
<proteinExistence type="predicted"/>
<evidence type="ECO:0000313" key="1">
    <source>
        <dbReference type="EMBL" id="MBO0612977.1"/>
    </source>
</evidence>
<dbReference type="AlphaFoldDB" id="A0A8B0SKS7"/>
<evidence type="ECO:0000313" key="2">
    <source>
        <dbReference type="EMBL" id="QTX11574.1"/>
    </source>
</evidence>
<evidence type="ECO:0000313" key="3">
    <source>
        <dbReference type="Proteomes" id="UP000664466"/>
    </source>
</evidence>
<dbReference type="RefSeq" id="WP_207250716.1">
    <property type="nucleotide sequence ID" value="NZ_JAFMPM010000006.1"/>
</dbReference>
<dbReference type="EMBL" id="CP072748">
    <property type="protein sequence ID" value="QTX11574.1"/>
    <property type="molecule type" value="Genomic_DNA"/>
</dbReference>
<dbReference type="EMBL" id="JAFMPM010000006">
    <property type="protein sequence ID" value="MBO0612977.1"/>
    <property type="molecule type" value="Genomic_DNA"/>
</dbReference>